<dbReference type="Proteomes" id="UP000765509">
    <property type="component" value="Unassembled WGS sequence"/>
</dbReference>
<feature type="region of interest" description="Disordered" evidence="1">
    <location>
        <begin position="1"/>
        <end position="24"/>
    </location>
</feature>
<feature type="compositionally biased region" description="Polar residues" evidence="1">
    <location>
        <begin position="85"/>
        <end position="100"/>
    </location>
</feature>
<accession>A0A9Q3BXW1</accession>
<evidence type="ECO:0000313" key="3">
    <source>
        <dbReference type="Proteomes" id="UP000765509"/>
    </source>
</evidence>
<proteinExistence type="predicted"/>
<comment type="caution">
    <text evidence="2">The sequence shown here is derived from an EMBL/GenBank/DDBJ whole genome shotgun (WGS) entry which is preliminary data.</text>
</comment>
<dbReference type="EMBL" id="AVOT02003444">
    <property type="protein sequence ID" value="MBW0473554.1"/>
    <property type="molecule type" value="Genomic_DNA"/>
</dbReference>
<reference evidence="2" key="1">
    <citation type="submission" date="2021-03" db="EMBL/GenBank/DDBJ databases">
        <title>Draft genome sequence of rust myrtle Austropuccinia psidii MF-1, a brazilian biotype.</title>
        <authorList>
            <person name="Quecine M.C."/>
            <person name="Pachon D.M.R."/>
            <person name="Bonatelli M.L."/>
            <person name="Correr F.H."/>
            <person name="Franceschini L.M."/>
            <person name="Leite T.F."/>
            <person name="Margarido G.R.A."/>
            <person name="Almeida C.A."/>
            <person name="Ferrarezi J.A."/>
            <person name="Labate C.A."/>
        </authorList>
    </citation>
    <scope>NUCLEOTIDE SEQUENCE</scope>
    <source>
        <strain evidence="2">MF-1</strain>
    </source>
</reference>
<protein>
    <submittedName>
        <fullName evidence="2">Uncharacterized protein</fullName>
    </submittedName>
</protein>
<feature type="region of interest" description="Disordered" evidence="1">
    <location>
        <begin position="81"/>
        <end position="100"/>
    </location>
</feature>
<sequence>MSQSRAKAVLTQTPRARLYGTPEVPQLRAHYRRGRTIHPGRKRAQKIKLLFRSYGEEEEEKFVEEEDLDGTEDFPASVREFKGTQGPTISHYNKPVSDQSESSQLVIMQQMTNIITNSQEA</sequence>
<feature type="compositionally biased region" description="Polar residues" evidence="1">
    <location>
        <begin position="1"/>
        <end position="14"/>
    </location>
</feature>
<evidence type="ECO:0000256" key="1">
    <source>
        <dbReference type="SAM" id="MobiDB-lite"/>
    </source>
</evidence>
<organism evidence="2 3">
    <name type="scientific">Austropuccinia psidii MF-1</name>
    <dbReference type="NCBI Taxonomy" id="1389203"/>
    <lineage>
        <taxon>Eukaryota</taxon>
        <taxon>Fungi</taxon>
        <taxon>Dikarya</taxon>
        <taxon>Basidiomycota</taxon>
        <taxon>Pucciniomycotina</taxon>
        <taxon>Pucciniomycetes</taxon>
        <taxon>Pucciniales</taxon>
        <taxon>Sphaerophragmiaceae</taxon>
        <taxon>Austropuccinia</taxon>
    </lineage>
</organism>
<dbReference type="AlphaFoldDB" id="A0A9Q3BXW1"/>
<evidence type="ECO:0000313" key="2">
    <source>
        <dbReference type="EMBL" id="MBW0473554.1"/>
    </source>
</evidence>
<name>A0A9Q3BXW1_9BASI</name>
<keyword evidence="3" id="KW-1185">Reference proteome</keyword>
<gene>
    <name evidence="2" type="ORF">O181_013269</name>
</gene>